<dbReference type="PANTHER" id="PTHR30363:SF56">
    <property type="entry name" value="TRANSCRIPTIONAL REGULATOR, DEOR FAMILY"/>
    <property type="match status" value="1"/>
</dbReference>
<dbReference type="InterPro" id="IPR001034">
    <property type="entry name" value="DeoR_HTH"/>
</dbReference>
<dbReference type="AlphaFoldDB" id="A0A6N7S7A5"/>
<dbReference type="PROSITE" id="PS51000">
    <property type="entry name" value="HTH_DEOR_2"/>
    <property type="match status" value="1"/>
</dbReference>
<reference evidence="6 7" key="1">
    <citation type="journal article" date="2019" name="Nat. Med.">
        <title>A library of human gut bacterial isolates paired with longitudinal multiomics data enables mechanistic microbiome research.</title>
        <authorList>
            <person name="Poyet M."/>
            <person name="Groussin M."/>
            <person name="Gibbons S.M."/>
            <person name="Avila-Pacheco J."/>
            <person name="Jiang X."/>
            <person name="Kearney S.M."/>
            <person name="Perrotta A.R."/>
            <person name="Berdy B."/>
            <person name="Zhao S."/>
            <person name="Lieberman T.D."/>
            <person name="Swanson P.K."/>
            <person name="Smith M."/>
            <person name="Roesemann S."/>
            <person name="Alexander J.E."/>
            <person name="Rich S.A."/>
            <person name="Livny J."/>
            <person name="Vlamakis H."/>
            <person name="Clish C."/>
            <person name="Bullock K."/>
            <person name="Deik A."/>
            <person name="Scott J."/>
            <person name="Pierce K.A."/>
            <person name="Xavier R.J."/>
            <person name="Alm E.J."/>
        </authorList>
    </citation>
    <scope>NUCLEOTIDE SEQUENCE [LARGE SCALE GENOMIC DNA]</scope>
    <source>
        <strain evidence="4 6">BIOML-A4</strain>
        <strain evidence="5 7">BIOML-A5</strain>
    </source>
</reference>
<dbReference type="Gene3D" id="3.40.50.1360">
    <property type="match status" value="1"/>
</dbReference>
<proteinExistence type="predicted"/>
<evidence type="ECO:0000313" key="6">
    <source>
        <dbReference type="Proteomes" id="UP000433575"/>
    </source>
</evidence>
<evidence type="ECO:0000313" key="4">
    <source>
        <dbReference type="EMBL" id="MSA89418.1"/>
    </source>
</evidence>
<dbReference type="Proteomes" id="UP000480929">
    <property type="component" value="Unassembled WGS sequence"/>
</dbReference>
<dbReference type="SUPFAM" id="SSF46785">
    <property type="entry name" value="Winged helix' DNA-binding domain"/>
    <property type="match status" value="1"/>
</dbReference>
<evidence type="ECO:0000256" key="1">
    <source>
        <dbReference type="ARBA" id="ARBA00023015"/>
    </source>
</evidence>
<evidence type="ECO:0000256" key="2">
    <source>
        <dbReference type="ARBA" id="ARBA00023163"/>
    </source>
</evidence>
<dbReference type="PRINTS" id="PR00037">
    <property type="entry name" value="HTHLACR"/>
</dbReference>
<accession>A0A6N7S7A5</accession>
<feature type="domain" description="HTH deoR-type" evidence="3">
    <location>
        <begin position="2"/>
        <end position="57"/>
    </location>
</feature>
<sequence length="253" mass="28845">MKKDRIAMIYELCQQTREVLVEDLAEALNVSCATIRRDLQKMEDMKLVHRFYGGAVMNKDMEIEPTMNAKHLVNMSKKSQIAKYAAALIKDNDIVYIDAGTTTEMMIDYIHAKNILVVTQALSILDRLYERQIRCYTLGGYVKFSTNIIIDNDTIEKMANMNFNISFLGCNGIHSLFGFSTTNEIEAMLKKMIISKTENAYILADSSKFNQISNIKFAEKEDAVIITERLLEDLDYSSYGKIISISDPKNSLR</sequence>
<keyword evidence="7" id="KW-1185">Reference proteome</keyword>
<dbReference type="PANTHER" id="PTHR30363">
    <property type="entry name" value="HTH-TYPE TRANSCRIPTIONAL REGULATOR SRLR-RELATED"/>
    <property type="match status" value="1"/>
</dbReference>
<dbReference type="InterPro" id="IPR036388">
    <property type="entry name" value="WH-like_DNA-bd_sf"/>
</dbReference>
<dbReference type="InterPro" id="IPR050313">
    <property type="entry name" value="Carb_Metab_HTH_regulators"/>
</dbReference>
<dbReference type="Gene3D" id="1.10.10.10">
    <property type="entry name" value="Winged helix-like DNA-binding domain superfamily/Winged helix DNA-binding domain"/>
    <property type="match status" value="1"/>
</dbReference>
<dbReference type="OrthoDB" id="9797223at2"/>
<organism evidence="4 6">
    <name type="scientific">Holdemania massiliensis</name>
    <dbReference type="NCBI Taxonomy" id="1468449"/>
    <lineage>
        <taxon>Bacteria</taxon>
        <taxon>Bacillati</taxon>
        <taxon>Bacillota</taxon>
        <taxon>Erysipelotrichia</taxon>
        <taxon>Erysipelotrichales</taxon>
        <taxon>Erysipelotrichaceae</taxon>
        <taxon>Holdemania</taxon>
    </lineage>
</organism>
<dbReference type="Pfam" id="PF08220">
    <property type="entry name" value="HTH_DeoR"/>
    <property type="match status" value="1"/>
</dbReference>
<dbReference type="RefSeq" id="WP_020225292.1">
    <property type="nucleotide sequence ID" value="NZ_CABKSC010000002.1"/>
</dbReference>
<dbReference type="GeneID" id="42457095"/>
<evidence type="ECO:0000259" key="3">
    <source>
        <dbReference type="PROSITE" id="PS51000"/>
    </source>
</evidence>
<dbReference type="InterPro" id="IPR036390">
    <property type="entry name" value="WH_DNA-bd_sf"/>
</dbReference>
<keyword evidence="1" id="KW-0805">Transcription regulation</keyword>
<dbReference type="SMART" id="SM01134">
    <property type="entry name" value="DeoRC"/>
    <property type="match status" value="1"/>
</dbReference>
<evidence type="ECO:0000313" key="5">
    <source>
        <dbReference type="EMBL" id="MSC33096.1"/>
    </source>
</evidence>
<dbReference type="Proteomes" id="UP000433575">
    <property type="component" value="Unassembled WGS sequence"/>
</dbReference>
<dbReference type="SMART" id="SM00420">
    <property type="entry name" value="HTH_DEOR"/>
    <property type="match status" value="1"/>
</dbReference>
<keyword evidence="2" id="KW-0804">Transcription</keyword>
<dbReference type="InterPro" id="IPR037171">
    <property type="entry name" value="NagB/RpiA_transferase-like"/>
</dbReference>
<dbReference type="InterPro" id="IPR014036">
    <property type="entry name" value="DeoR-like_C"/>
</dbReference>
<gene>
    <name evidence="5" type="ORF">GKD88_08170</name>
    <name evidence="4" type="ORF">GKE08_08765</name>
</gene>
<name>A0A6N7S7A5_9FIRM</name>
<protein>
    <submittedName>
        <fullName evidence="4">DeoR family transcriptional regulator</fullName>
    </submittedName>
</protein>
<dbReference type="GO" id="GO:0003700">
    <property type="term" value="F:DNA-binding transcription factor activity"/>
    <property type="evidence" value="ECO:0007669"/>
    <property type="project" value="InterPro"/>
</dbReference>
<dbReference type="Pfam" id="PF00455">
    <property type="entry name" value="DeoRC"/>
    <property type="match status" value="1"/>
</dbReference>
<comment type="caution">
    <text evidence="4">The sequence shown here is derived from an EMBL/GenBank/DDBJ whole genome shotgun (WGS) entry which is preliminary data.</text>
</comment>
<dbReference type="EMBL" id="WKPJ01000010">
    <property type="protein sequence ID" value="MSA89418.1"/>
    <property type="molecule type" value="Genomic_DNA"/>
</dbReference>
<dbReference type="EMBL" id="WKPI01000011">
    <property type="protein sequence ID" value="MSC33096.1"/>
    <property type="molecule type" value="Genomic_DNA"/>
</dbReference>
<dbReference type="SUPFAM" id="SSF100950">
    <property type="entry name" value="NagB/RpiA/CoA transferase-like"/>
    <property type="match status" value="1"/>
</dbReference>
<evidence type="ECO:0000313" key="7">
    <source>
        <dbReference type="Proteomes" id="UP000480929"/>
    </source>
</evidence>